<evidence type="ECO:0000313" key="1">
    <source>
        <dbReference type="EMBL" id="SDF11671.1"/>
    </source>
</evidence>
<dbReference type="EMBL" id="FNAT01000007">
    <property type="protein sequence ID" value="SDF11671.1"/>
    <property type="molecule type" value="Genomic_DNA"/>
</dbReference>
<protein>
    <submittedName>
        <fullName evidence="1">Uncharacterized protein</fullName>
    </submittedName>
</protein>
<reference evidence="2" key="1">
    <citation type="submission" date="2016-10" db="EMBL/GenBank/DDBJ databases">
        <authorList>
            <person name="Varghese N."/>
            <person name="Submissions S."/>
        </authorList>
    </citation>
    <scope>NUCLEOTIDE SEQUENCE [LARGE SCALE GENOMIC DNA]</scope>
    <source>
        <strain evidence="2">DSM 21424</strain>
    </source>
</reference>
<dbReference type="AlphaFoldDB" id="A0A1G7IG08"/>
<gene>
    <name evidence="1" type="ORF">SAMN04488567_3454</name>
</gene>
<organism evidence="1 2">
    <name type="scientific">Limimaricola pyoseonensis</name>
    <dbReference type="NCBI Taxonomy" id="521013"/>
    <lineage>
        <taxon>Bacteria</taxon>
        <taxon>Pseudomonadati</taxon>
        <taxon>Pseudomonadota</taxon>
        <taxon>Alphaproteobacteria</taxon>
        <taxon>Rhodobacterales</taxon>
        <taxon>Paracoccaceae</taxon>
        <taxon>Limimaricola</taxon>
    </lineage>
</organism>
<evidence type="ECO:0000313" key="2">
    <source>
        <dbReference type="Proteomes" id="UP000198922"/>
    </source>
</evidence>
<dbReference type="Proteomes" id="UP000198922">
    <property type="component" value="Unassembled WGS sequence"/>
</dbReference>
<proteinExistence type="predicted"/>
<dbReference type="OrthoDB" id="7873914at2"/>
<accession>A0A1G7IG08</accession>
<dbReference type="RefSeq" id="WP_090114035.1">
    <property type="nucleotide sequence ID" value="NZ_FNAT01000007.1"/>
</dbReference>
<sequence>MPNGLLLDHCIDPAGEVNAKILARALGVDVFDLMRTAPTQRHLKDLHCILCVIRPWTRSATDTWSWYHSKRLARFGGRTPAILVNEDRCAELKDFLEAGEALTNAWPPALEIRFLPKDVRPAANG</sequence>
<keyword evidence="2" id="KW-1185">Reference proteome</keyword>
<name>A0A1G7IG08_9RHOB</name>